<evidence type="ECO:0000259" key="7">
    <source>
        <dbReference type="PROSITE" id="PS50026"/>
    </source>
</evidence>
<evidence type="ECO:0000256" key="4">
    <source>
        <dbReference type="ARBA" id="ARBA00023157"/>
    </source>
</evidence>
<organism evidence="8 9">
    <name type="scientific">Taenia crassiceps</name>
    <dbReference type="NCBI Taxonomy" id="6207"/>
    <lineage>
        <taxon>Eukaryota</taxon>
        <taxon>Metazoa</taxon>
        <taxon>Spiralia</taxon>
        <taxon>Lophotrochozoa</taxon>
        <taxon>Platyhelminthes</taxon>
        <taxon>Cestoda</taxon>
        <taxon>Eucestoda</taxon>
        <taxon>Cyclophyllidea</taxon>
        <taxon>Taeniidae</taxon>
        <taxon>Taenia</taxon>
    </lineage>
</organism>
<dbReference type="SUPFAM" id="SSF57196">
    <property type="entry name" value="EGF/Laminin"/>
    <property type="match status" value="1"/>
</dbReference>
<dbReference type="InterPro" id="IPR018097">
    <property type="entry name" value="EGF_Ca-bd_CS"/>
</dbReference>
<dbReference type="EMBL" id="JAKROA010000003">
    <property type="protein sequence ID" value="KAL5108464.1"/>
    <property type="molecule type" value="Genomic_DNA"/>
</dbReference>
<dbReference type="InterPro" id="IPR009030">
    <property type="entry name" value="Growth_fac_rcpt_cys_sf"/>
</dbReference>
<accession>A0ABR4QFH1</accession>
<keyword evidence="4" id="KW-1015">Disulfide bond</keyword>
<dbReference type="PANTHER" id="PTHR24034">
    <property type="entry name" value="EGF-LIKE DOMAIN-CONTAINING PROTEIN"/>
    <property type="match status" value="1"/>
</dbReference>
<keyword evidence="6" id="KW-0472">Membrane</keyword>
<dbReference type="InterPro" id="IPR049883">
    <property type="entry name" value="NOTCH1_EGF-like"/>
</dbReference>
<feature type="transmembrane region" description="Helical" evidence="6">
    <location>
        <begin position="22"/>
        <end position="39"/>
    </location>
</feature>
<keyword evidence="6" id="KW-0812">Transmembrane</keyword>
<name>A0ABR4QFH1_9CEST</name>
<dbReference type="Gene3D" id="2.10.25.10">
    <property type="entry name" value="Laminin"/>
    <property type="match status" value="11"/>
</dbReference>
<evidence type="ECO:0000256" key="5">
    <source>
        <dbReference type="PROSITE-ProRule" id="PRU00076"/>
    </source>
</evidence>
<keyword evidence="3" id="KW-0677">Repeat</keyword>
<sequence length="1186" mass="131442">MEDINKEPLKVVYLPIEGAQNVWMYTTILALTIFIYFLLKGIRSMWNDVPKFGARSILRQMYSVSNGVNDGWACIHGAGGFAPSAPLASTSNSDSTSTQVGGPGWRSSEVNFASFGKLTDIPRFAILELLNLTTICKAMLSKHSLPILLLCVCLLIAALLIPPFACQTMELSFAACCGVGINSTHDMELDALIKDSNSDECIAINQMDQIFREVVNINAELPDDRIAKCLQVKRGCFYAAKANIFCENAARSIYSPDDKLTPISYFSPDLLKSPRDCCERHNRLPALDIVSDDSMDFDINGVPLCCTVKGYEVPDDLDPFANAITTRSSEASYERPTTSHKIKSTSVTVIVSVPSTTSTMMQPSTSPSGYSTKSHMELGNSEPFATTVDSKGYSYSYSYSTSPPSSLSQSHLSYSSTSVPQTQSSTEAELICEPGFTWNPEKQLCLHTLARCPKGMYLSVNQSKCLPKIGDRFNCPSGYEFRNDMNGCEDVNECEEGVLEGGHYVAACPKSGQQCINTEGSYGCNCKQGFQKTRDGECVDIDECKVSPEVCKAGYECRNVIGSFQCIRQVPCGFGYVLNSETQECEDIDECKAQPDICGPNMICVNVRGGMKCVPKKCPGKLRRNSNGLCTPCPSGYTFNERRNSCEDINECELNATLCRAFERCTNRPGDYICEPKLRCEMGFQLNENGTICDDIDECKLKAFNCRHGQICVNIPGAYKCEPSPCHHTERYDYALEQCVCSTGFQHRGKECVDIDECAEEEKHGDPQNPLCGSHQVCVNTVGAYRCVTLTDCPKGFHRTSPKASCTDINECATGEAKCGLNMHCENTLGSYRCLCERGFKNINDTACVDINECEVFRPEESCPDKRARCVNTAGSYRCICPNGFVWHSYPVYACRDVNECVLGIDTCGPDHRCVNEEGGYHCECAKGYRLNWDNRTCIDINECAEKGAGALCQSGICVNTLGSFRCDCPSGFRLGKGGNCVDINECQERDGICTSRHARGITFSCVNLHGSYRCVSERCPSMYVKQKIANGYRCSLMPEYECTTFDPYCLKDRPLRIDHLHIELPSILKKRLVLGELDSSVVKRGTVNVELLEHYAYETRTKRHISVKNSLKLAVKASDRRTVELLLVRPIEPPADIFVSVRLSEMLGQRSKVRSNTRFYLYATENNSLNSTAISNDIDDWRSKK</sequence>
<dbReference type="PROSITE" id="PS01186">
    <property type="entry name" value="EGF_2"/>
    <property type="match status" value="3"/>
</dbReference>
<proteinExistence type="predicted"/>
<keyword evidence="9" id="KW-1185">Reference proteome</keyword>
<feature type="domain" description="EGF-like" evidence="7">
    <location>
        <begin position="940"/>
        <end position="982"/>
    </location>
</feature>
<evidence type="ECO:0000313" key="8">
    <source>
        <dbReference type="EMBL" id="KAL5108464.1"/>
    </source>
</evidence>
<dbReference type="InterPro" id="IPR000742">
    <property type="entry name" value="EGF"/>
</dbReference>
<evidence type="ECO:0000256" key="2">
    <source>
        <dbReference type="ARBA" id="ARBA00022729"/>
    </source>
</evidence>
<dbReference type="InterPro" id="IPR050751">
    <property type="entry name" value="ECM_structural_protein"/>
</dbReference>
<evidence type="ECO:0000313" key="9">
    <source>
        <dbReference type="Proteomes" id="UP001651158"/>
    </source>
</evidence>
<dbReference type="InterPro" id="IPR001881">
    <property type="entry name" value="EGF-like_Ca-bd_dom"/>
</dbReference>
<feature type="transmembrane region" description="Helical" evidence="6">
    <location>
        <begin position="147"/>
        <end position="165"/>
    </location>
</feature>
<protein>
    <submittedName>
        <fullName evidence="8">Fibulin-2</fullName>
    </submittedName>
</protein>
<dbReference type="PANTHER" id="PTHR24034:SF209">
    <property type="entry name" value="EGF-LIKE DOMAIN-CONTAINING PROTEIN"/>
    <property type="match status" value="1"/>
</dbReference>
<feature type="domain" description="EGF-like" evidence="7">
    <location>
        <begin position="808"/>
        <end position="849"/>
    </location>
</feature>
<gene>
    <name evidence="8" type="ORF">TcWFU_001312</name>
</gene>
<keyword evidence="1 5" id="KW-0245">EGF-like domain</keyword>
<dbReference type="SMART" id="SM00179">
    <property type="entry name" value="EGF_CA"/>
    <property type="match status" value="11"/>
</dbReference>
<evidence type="ECO:0000256" key="6">
    <source>
        <dbReference type="SAM" id="Phobius"/>
    </source>
</evidence>
<keyword evidence="6" id="KW-1133">Transmembrane helix</keyword>
<dbReference type="PROSITE" id="PS00010">
    <property type="entry name" value="ASX_HYDROXYL"/>
    <property type="match status" value="3"/>
</dbReference>
<dbReference type="PROSITE" id="PS01187">
    <property type="entry name" value="EGF_CA"/>
    <property type="match status" value="3"/>
</dbReference>
<dbReference type="PROSITE" id="PS50026">
    <property type="entry name" value="EGF_3"/>
    <property type="match status" value="3"/>
</dbReference>
<evidence type="ECO:0000256" key="1">
    <source>
        <dbReference type="ARBA" id="ARBA00022536"/>
    </source>
</evidence>
<dbReference type="Pfam" id="PF12662">
    <property type="entry name" value="cEGF"/>
    <property type="match status" value="2"/>
</dbReference>
<evidence type="ECO:0000256" key="3">
    <source>
        <dbReference type="ARBA" id="ARBA00022737"/>
    </source>
</evidence>
<dbReference type="InterPro" id="IPR000152">
    <property type="entry name" value="EGF-type_Asp/Asn_hydroxyl_site"/>
</dbReference>
<dbReference type="SMART" id="SM00181">
    <property type="entry name" value="EGF"/>
    <property type="match status" value="10"/>
</dbReference>
<reference evidence="8 9" key="1">
    <citation type="journal article" date="2022" name="Front. Cell. Infect. Microbiol.">
        <title>The Genomes of Two Strains of Taenia crassiceps the Animal Model for the Study of Human Cysticercosis.</title>
        <authorList>
            <person name="Bobes R.J."/>
            <person name="Estrada K."/>
            <person name="Rios-Valencia D.G."/>
            <person name="Calderon-Gallegos A."/>
            <person name="de la Torre P."/>
            <person name="Carrero J.C."/>
            <person name="Sanchez-Flores A."/>
            <person name="Laclette J.P."/>
        </authorList>
    </citation>
    <scope>NUCLEOTIDE SEQUENCE [LARGE SCALE GENOMIC DNA]</scope>
    <source>
        <strain evidence="8">WFUcys</strain>
    </source>
</reference>
<comment type="caution">
    <text evidence="8">The sequence shown here is derived from an EMBL/GenBank/DDBJ whole genome shotgun (WGS) entry which is preliminary data.</text>
</comment>
<feature type="domain" description="EGF-like" evidence="7">
    <location>
        <begin position="897"/>
        <end position="939"/>
    </location>
</feature>
<dbReference type="InterPro" id="IPR026823">
    <property type="entry name" value="cEGF"/>
</dbReference>
<dbReference type="CDD" id="cd00054">
    <property type="entry name" value="EGF_CA"/>
    <property type="match status" value="6"/>
</dbReference>
<dbReference type="SUPFAM" id="SSF57184">
    <property type="entry name" value="Growth factor receptor domain"/>
    <property type="match status" value="3"/>
</dbReference>
<dbReference type="Proteomes" id="UP001651158">
    <property type="component" value="Unassembled WGS sequence"/>
</dbReference>
<keyword evidence="2" id="KW-0732">Signal</keyword>
<comment type="caution">
    <text evidence="5">Lacks conserved residue(s) required for the propagation of feature annotation.</text>
</comment>
<dbReference type="Pfam" id="PF07645">
    <property type="entry name" value="EGF_CA"/>
    <property type="match status" value="8"/>
</dbReference>